<dbReference type="GO" id="GO:0035821">
    <property type="term" value="P:modulation of process of another organism"/>
    <property type="evidence" value="ECO:0007669"/>
    <property type="project" value="UniProtKB-ARBA"/>
</dbReference>
<evidence type="ECO:0000256" key="1">
    <source>
        <dbReference type="ARBA" id="ARBA00004613"/>
    </source>
</evidence>
<dbReference type="PROSITE" id="PS50240">
    <property type="entry name" value="TRYPSIN_DOM"/>
    <property type="match status" value="1"/>
</dbReference>
<dbReference type="PANTHER" id="PTHR24264:SF54">
    <property type="entry name" value="PEPTIDASE S1 DOMAIN-CONTAINING PROTEIN"/>
    <property type="match status" value="1"/>
</dbReference>
<comment type="subcellular location">
    <subcellularLocation>
        <location evidence="1">Secreted</location>
    </subcellularLocation>
</comment>
<keyword evidence="6 8" id="KW-0720">Serine protease</keyword>
<organism evidence="10 11">
    <name type="scientific">Podarcis lilfordi</name>
    <name type="common">Lilford's wall lizard</name>
    <dbReference type="NCBI Taxonomy" id="74358"/>
    <lineage>
        <taxon>Eukaryota</taxon>
        <taxon>Metazoa</taxon>
        <taxon>Chordata</taxon>
        <taxon>Craniata</taxon>
        <taxon>Vertebrata</taxon>
        <taxon>Euteleostomi</taxon>
        <taxon>Lepidosauria</taxon>
        <taxon>Squamata</taxon>
        <taxon>Bifurcata</taxon>
        <taxon>Unidentata</taxon>
        <taxon>Episquamata</taxon>
        <taxon>Laterata</taxon>
        <taxon>Lacertibaenia</taxon>
        <taxon>Lacertidae</taxon>
        <taxon>Podarcis</taxon>
    </lineage>
</organism>
<dbReference type="SUPFAM" id="SSF50494">
    <property type="entry name" value="Trypsin-like serine proteases"/>
    <property type="match status" value="1"/>
</dbReference>
<evidence type="ECO:0000313" key="11">
    <source>
        <dbReference type="Proteomes" id="UP001178461"/>
    </source>
</evidence>
<dbReference type="InterPro" id="IPR001314">
    <property type="entry name" value="Peptidase_S1A"/>
</dbReference>
<dbReference type="FunFam" id="2.40.10.10:FF:000015">
    <property type="entry name" value="Atrial natriuretic peptide-converting enzyme"/>
    <property type="match status" value="1"/>
</dbReference>
<evidence type="ECO:0000256" key="7">
    <source>
        <dbReference type="ARBA" id="ARBA00023157"/>
    </source>
</evidence>
<evidence type="ECO:0000259" key="9">
    <source>
        <dbReference type="PROSITE" id="PS50240"/>
    </source>
</evidence>
<dbReference type="Pfam" id="PF00089">
    <property type="entry name" value="Trypsin"/>
    <property type="match status" value="1"/>
</dbReference>
<dbReference type="GO" id="GO:0005615">
    <property type="term" value="C:extracellular space"/>
    <property type="evidence" value="ECO:0007669"/>
    <property type="project" value="TreeGrafter"/>
</dbReference>
<dbReference type="GO" id="GO:0004252">
    <property type="term" value="F:serine-type endopeptidase activity"/>
    <property type="evidence" value="ECO:0007669"/>
    <property type="project" value="InterPro"/>
</dbReference>
<dbReference type="InterPro" id="IPR009003">
    <property type="entry name" value="Peptidase_S1_PA"/>
</dbReference>
<sequence>MWFGEKRVGNGRQLITVCGKPRFSRSLLARISNGRYAQRGISPWVAMLQRNGRPFCGGSLLGNRWIVTAAHCLHHELDLENPVLRSSDVISPSSFKVILGKHRTQRKDDTEQEVQPQTISIHPSYKAATFEYDIALVELSEEARLNDYVMPVCFPDRAFPKDTMVIVSGWGKQFLQRLPDALMEIEIPLTDHSVCKEAYRKLQKVVTGDMICAGERQGGKDACQGDSGGPMVTLNNQTGQWQLIGTVSWGDGCGLNDRYGVYSNVLLTLPWIKQVTGEQY</sequence>
<dbReference type="InterPro" id="IPR001254">
    <property type="entry name" value="Trypsin_dom"/>
</dbReference>
<keyword evidence="4 8" id="KW-0645">Protease</keyword>
<dbReference type="GO" id="GO:0006508">
    <property type="term" value="P:proteolysis"/>
    <property type="evidence" value="ECO:0007669"/>
    <property type="project" value="UniProtKB-KW"/>
</dbReference>
<dbReference type="PRINTS" id="PR00722">
    <property type="entry name" value="CHYMOTRYPSIN"/>
</dbReference>
<dbReference type="Proteomes" id="UP001178461">
    <property type="component" value="Chromosome 5"/>
</dbReference>
<evidence type="ECO:0000256" key="2">
    <source>
        <dbReference type="ARBA" id="ARBA00009228"/>
    </source>
</evidence>
<gene>
    <name evidence="10" type="ORF">PODLI_1B043571</name>
</gene>
<keyword evidence="7" id="KW-1015">Disulfide bond</keyword>
<dbReference type="Gene3D" id="2.40.10.10">
    <property type="entry name" value="Trypsin-like serine proteases"/>
    <property type="match status" value="1"/>
</dbReference>
<dbReference type="InterPro" id="IPR043504">
    <property type="entry name" value="Peptidase_S1_PA_chymotrypsin"/>
</dbReference>
<reference evidence="10" key="1">
    <citation type="submission" date="2022-12" db="EMBL/GenBank/DDBJ databases">
        <authorList>
            <person name="Alioto T."/>
            <person name="Alioto T."/>
            <person name="Gomez Garrido J."/>
        </authorList>
    </citation>
    <scope>NUCLEOTIDE SEQUENCE</scope>
</reference>
<keyword evidence="11" id="KW-1185">Reference proteome</keyword>
<dbReference type="SMART" id="SM00020">
    <property type="entry name" value="Tryp_SPc"/>
    <property type="match status" value="1"/>
</dbReference>
<dbReference type="PROSITE" id="PS00135">
    <property type="entry name" value="TRYPSIN_SER"/>
    <property type="match status" value="1"/>
</dbReference>
<feature type="domain" description="Peptidase S1" evidence="9">
    <location>
        <begin position="31"/>
        <end position="277"/>
    </location>
</feature>
<dbReference type="InterPro" id="IPR050127">
    <property type="entry name" value="Serine_Proteases_S1"/>
</dbReference>
<evidence type="ECO:0000256" key="8">
    <source>
        <dbReference type="RuleBase" id="RU363034"/>
    </source>
</evidence>
<dbReference type="EMBL" id="OX395130">
    <property type="protein sequence ID" value="CAI5776126.1"/>
    <property type="molecule type" value="Genomic_DNA"/>
</dbReference>
<dbReference type="AlphaFoldDB" id="A0AA35P5A8"/>
<dbReference type="PANTHER" id="PTHR24264">
    <property type="entry name" value="TRYPSIN-RELATED"/>
    <property type="match status" value="1"/>
</dbReference>
<keyword evidence="3" id="KW-0964">Secreted</keyword>
<evidence type="ECO:0000313" key="10">
    <source>
        <dbReference type="EMBL" id="CAI5776126.1"/>
    </source>
</evidence>
<keyword evidence="5 8" id="KW-0378">Hydrolase</keyword>
<protein>
    <submittedName>
        <fullName evidence="10">Mannan-binding lectin serine protease 1-like</fullName>
    </submittedName>
</protein>
<comment type="similarity">
    <text evidence="2">Belongs to the peptidase S1 family. Snake venom subfamily.</text>
</comment>
<dbReference type="InterPro" id="IPR018114">
    <property type="entry name" value="TRYPSIN_HIS"/>
</dbReference>
<proteinExistence type="inferred from homology"/>
<name>A0AA35P5A8_9SAUR</name>
<accession>A0AA35P5A8</accession>
<evidence type="ECO:0000256" key="4">
    <source>
        <dbReference type="ARBA" id="ARBA00022670"/>
    </source>
</evidence>
<evidence type="ECO:0000256" key="5">
    <source>
        <dbReference type="ARBA" id="ARBA00022801"/>
    </source>
</evidence>
<dbReference type="PROSITE" id="PS00134">
    <property type="entry name" value="TRYPSIN_HIS"/>
    <property type="match status" value="1"/>
</dbReference>
<evidence type="ECO:0000256" key="3">
    <source>
        <dbReference type="ARBA" id="ARBA00022525"/>
    </source>
</evidence>
<evidence type="ECO:0000256" key="6">
    <source>
        <dbReference type="ARBA" id="ARBA00022825"/>
    </source>
</evidence>
<dbReference type="InterPro" id="IPR033116">
    <property type="entry name" value="TRYPSIN_SER"/>
</dbReference>
<dbReference type="CDD" id="cd00190">
    <property type="entry name" value="Tryp_SPc"/>
    <property type="match status" value="1"/>
</dbReference>